<dbReference type="KEGG" id="halg:HUG10_10280"/>
<gene>
    <name evidence="2" type="ORF">HUG10_10280</name>
</gene>
<feature type="compositionally biased region" description="Acidic residues" evidence="1">
    <location>
        <begin position="20"/>
        <end position="41"/>
    </location>
</feature>
<dbReference type="GeneID" id="56029223"/>
<feature type="compositionally biased region" description="Basic and acidic residues" evidence="1">
    <location>
        <begin position="1"/>
        <end position="19"/>
    </location>
</feature>
<evidence type="ECO:0000256" key="1">
    <source>
        <dbReference type="SAM" id="MobiDB-lite"/>
    </source>
</evidence>
<accession>A0A7D5KE15</accession>
<evidence type="ECO:0000313" key="3">
    <source>
        <dbReference type="Proteomes" id="UP000509750"/>
    </source>
</evidence>
<dbReference type="AlphaFoldDB" id="A0A7D5KE15"/>
<reference evidence="2 3" key="1">
    <citation type="submission" date="2020-07" db="EMBL/GenBank/DDBJ databases">
        <title>Gai3-2, isolated from salt lake.</title>
        <authorList>
            <person name="Cui H."/>
            <person name="Shi X."/>
        </authorList>
    </citation>
    <scope>NUCLEOTIDE SEQUENCE [LARGE SCALE GENOMIC DNA]</scope>
    <source>
        <strain evidence="2 3">Gai3-2</strain>
    </source>
</reference>
<organism evidence="2 3">
    <name type="scientific">Halorarum halophilum</name>
    <dbReference type="NCBI Taxonomy" id="2743090"/>
    <lineage>
        <taxon>Archaea</taxon>
        <taxon>Methanobacteriati</taxon>
        <taxon>Methanobacteriota</taxon>
        <taxon>Stenosarchaea group</taxon>
        <taxon>Halobacteria</taxon>
        <taxon>Halobacteriales</taxon>
        <taxon>Haloferacaceae</taxon>
        <taxon>Halorarum</taxon>
    </lineage>
</organism>
<proteinExistence type="predicted"/>
<name>A0A7D5KE15_9EURY</name>
<protein>
    <submittedName>
        <fullName evidence="2">Uncharacterized protein</fullName>
    </submittedName>
</protein>
<dbReference type="EMBL" id="CP058529">
    <property type="protein sequence ID" value="QLG27917.1"/>
    <property type="molecule type" value="Genomic_DNA"/>
</dbReference>
<evidence type="ECO:0000313" key="2">
    <source>
        <dbReference type="EMBL" id="QLG27917.1"/>
    </source>
</evidence>
<feature type="region of interest" description="Disordered" evidence="1">
    <location>
        <begin position="1"/>
        <end position="52"/>
    </location>
</feature>
<sequence length="52" mass="5930">MCHHGELAEWEEIRERLGEEEPTDEPVEADEQVPESDDGDDRPEVPTQPADD</sequence>
<dbReference type="Proteomes" id="UP000509750">
    <property type="component" value="Chromosome"/>
</dbReference>
<keyword evidence="3" id="KW-1185">Reference proteome</keyword>
<dbReference type="RefSeq" id="WP_179169492.1">
    <property type="nucleotide sequence ID" value="NZ_CP058529.1"/>
</dbReference>